<name>A0ABS4DMG8_9GAMM</name>
<dbReference type="EMBL" id="JAGJRS010000016">
    <property type="protein sequence ID" value="MBP1474248.1"/>
    <property type="molecule type" value="Genomic_DNA"/>
</dbReference>
<reference evidence="2 3" key="1">
    <citation type="submission" date="2021-04" db="EMBL/GenBank/DDBJ databases">
        <authorList>
            <person name="Huq M.A."/>
        </authorList>
    </citation>
    <scope>NUCLEOTIDE SEQUENCE [LARGE SCALE GENOMIC DNA]</scope>
    <source>
        <strain evidence="2 3">MAH-13</strain>
    </source>
</reference>
<protein>
    <recommendedName>
        <fullName evidence="4">Vitamin K epoxide reductase domain-containing protein</fullName>
    </recommendedName>
</protein>
<evidence type="ECO:0000313" key="3">
    <source>
        <dbReference type="Proteomes" id="UP000823790"/>
    </source>
</evidence>
<keyword evidence="1" id="KW-0472">Membrane</keyword>
<organism evidence="2 3">
    <name type="scientific">Frateuria flava</name>
    <dbReference type="NCBI Taxonomy" id="2821489"/>
    <lineage>
        <taxon>Bacteria</taxon>
        <taxon>Pseudomonadati</taxon>
        <taxon>Pseudomonadota</taxon>
        <taxon>Gammaproteobacteria</taxon>
        <taxon>Lysobacterales</taxon>
        <taxon>Rhodanobacteraceae</taxon>
        <taxon>Frateuria</taxon>
    </lineage>
</organism>
<comment type="caution">
    <text evidence="2">The sequence shown here is derived from an EMBL/GenBank/DDBJ whole genome shotgun (WGS) entry which is preliminary data.</text>
</comment>
<proteinExistence type="predicted"/>
<sequence length="137" mass="14815">MSRTLRLVLPWFTLALVALAASALRYGVIEPPAVANLCTVGGGPAWCAWREWAVLGFLSYSYGYAALVASFVALFWRHPLAAWLAAALGVAALVLYCFEAGAFALLVGALRLLRVQADSLPPRRQHRHGEGEVQPQP</sequence>
<evidence type="ECO:0008006" key="4">
    <source>
        <dbReference type="Google" id="ProtNLM"/>
    </source>
</evidence>
<keyword evidence="1" id="KW-1133">Transmembrane helix</keyword>
<gene>
    <name evidence="2" type="ORF">J7I44_08050</name>
</gene>
<feature type="transmembrane region" description="Helical" evidence="1">
    <location>
        <begin position="56"/>
        <end position="76"/>
    </location>
</feature>
<evidence type="ECO:0000256" key="1">
    <source>
        <dbReference type="SAM" id="Phobius"/>
    </source>
</evidence>
<accession>A0ABS4DMG8</accession>
<dbReference type="Proteomes" id="UP000823790">
    <property type="component" value="Unassembled WGS sequence"/>
</dbReference>
<keyword evidence="1" id="KW-0812">Transmembrane</keyword>
<feature type="transmembrane region" description="Helical" evidence="1">
    <location>
        <begin position="82"/>
        <end position="113"/>
    </location>
</feature>
<evidence type="ECO:0000313" key="2">
    <source>
        <dbReference type="EMBL" id="MBP1474248.1"/>
    </source>
</evidence>
<keyword evidence="3" id="KW-1185">Reference proteome</keyword>
<dbReference type="RefSeq" id="WP_209618667.1">
    <property type="nucleotide sequence ID" value="NZ_JAGJRS010000016.1"/>
</dbReference>